<dbReference type="AlphaFoldDB" id="A0AAQ3Y6P7"/>
<evidence type="ECO:0000256" key="4">
    <source>
        <dbReference type="ARBA" id="ARBA00022597"/>
    </source>
</evidence>
<dbReference type="Proteomes" id="UP000194948">
    <property type="component" value="Chromosome"/>
</dbReference>
<name>A0AAQ3Y6P7_9ENTE</name>
<dbReference type="Pfam" id="PF03610">
    <property type="entry name" value="EIIA-man"/>
    <property type="match status" value="1"/>
</dbReference>
<protein>
    <submittedName>
        <fullName evidence="9">PTS system IIA component</fullName>
    </submittedName>
</protein>
<proteinExistence type="predicted"/>
<organism evidence="9 10">
    <name type="scientific">Candidatus Enterococcus palustris</name>
    <dbReference type="NCBI Taxonomy" id="1834189"/>
    <lineage>
        <taxon>Bacteria</taxon>
        <taxon>Bacillati</taxon>
        <taxon>Bacillota</taxon>
        <taxon>Bacilli</taxon>
        <taxon>Lactobacillales</taxon>
        <taxon>Enterococcaceae</taxon>
        <taxon>Enterococcus</taxon>
    </lineage>
</organism>
<keyword evidence="6" id="KW-0598">Phosphotransferase system</keyword>
<evidence type="ECO:0000256" key="3">
    <source>
        <dbReference type="ARBA" id="ARBA00022490"/>
    </source>
</evidence>
<reference evidence="9" key="2">
    <citation type="submission" date="2024-03" db="EMBL/GenBank/DDBJ databases">
        <title>The Genome Sequence of Enterococcus sp. DIV0205d.</title>
        <authorList>
            <consortium name="The Broad Institute Genomics Platform"/>
            <consortium name="The Broad Institute Microbial Omics Core"/>
            <consortium name="The Broad Institute Genomic Center for Infectious Diseases"/>
            <person name="Earl A."/>
            <person name="Manson A."/>
            <person name="Gilmore M."/>
            <person name="Schwartman J."/>
            <person name="Shea T."/>
            <person name="Abouelleil A."/>
            <person name="Cao P."/>
            <person name="Chapman S."/>
            <person name="Cusick C."/>
            <person name="Young S."/>
            <person name="Neafsey D."/>
            <person name="Nusbaum C."/>
            <person name="Birren B."/>
        </authorList>
    </citation>
    <scope>NUCLEOTIDE SEQUENCE</scope>
    <source>
        <strain evidence="9">7F3_DIV0205</strain>
    </source>
</reference>
<keyword evidence="3" id="KW-0963">Cytoplasm</keyword>
<evidence type="ECO:0000256" key="7">
    <source>
        <dbReference type="ARBA" id="ARBA00022777"/>
    </source>
</evidence>
<evidence type="ECO:0000256" key="1">
    <source>
        <dbReference type="ARBA" id="ARBA00004496"/>
    </source>
</evidence>
<sequence>MLGIVIATHGALSDGAKDAATVIMGATENIETVNLNSGDDVQALGEQIKKAIETVNQNAGVLVLVDLLSASPYNQAVLVINELEPNTQKDIYVVSGTNLPMVLEAINHQILRTPIAEAAQAVVAQGKESVQAWDISMITTEIDDDEDDF</sequence>
<dbReference type="GO" id="GO:0009401">
    <property type="term" value="P:phosphoenolpyruvate-dependent sugar phosphotransferase system"/>
    <property type="evidence" value="ECO:0007669"/>
    <property type="project" value="UniProtKB-KW"/>
</dbReference>
<keyword evidence="10" id="KW-1185">Reference proteome</keyword>
<dbReference type="InterPro" id="IPR036662">
    <property type="entry name" value="PTS_EIIA_man-typ_sf"/>
</dbReference>
<dbReference type="PANTHER" id="PTHR33799:SF1">
    <property type="entry name" value="PTS SYSTEM MANNOSE-SPECIFIC EIIAB COMPONENT-RELATED"/>
    <property type="match status" value="1"/>
</dbReference>
<evidence type="ECO:0000256" key="6">
    <source>
        <dbReference type="ARBA" id="ARBA00022683"/>
    </source>
</evidence>
<reference evidence="9" key="1">
    <citation type="submission" date="2017-05" db="EMBL/GenBank/DDBJ databases">
        <authorList>
            <consortium name="The Broad Institute Genomics Platform"/>
            <consortium name="The Broad Institute Genomic Center for Infectious Diseases"/>
            <person name="Earl A."/>
            <person name="Manson A."/>
            <person name="Schwartman J."/>
            <person name="Gilmore M."/>
            <person name="Abouelleil A."/>
            <person name="Cao P."/>
            <person name="Chapman S."/>
            <person name="Cusick C."/>
            <person name="Shea T."/>
            <person name="Young S."/>
            <person name="Neafsey D."/>
            <person name="Nusbaum C."/>
            <person name="Birren B."/>
        </authorList>
    </citation>
    <scope>NUCLEOTIDE SEQUENCE</scope>
    <source>
        <strain evidence="9">7F3_DIV0205</strain>
    </source>
</reference>
<dbReference type="GO" id="GO:0016301">
    <property type="term" value="F:kinase activity"/>
    <property type="evidence" value="ECO:0007669"/>
    <property type="project" value="UniProtKB-KW"/>
</dbReference>
<dbReference type="Gene3D" id="3.40.50.510">
    <property type="entry name" value="Phosphotransferase system, mannose-type IIA component"/>
    <property type="match status" value="1"/>
</dbReference>
<comment type="subcellular location">
    <subcellularLocation>
        <location evidence="1">Cytoplasm</location>
    </subcellularLocation>
</comment>
<dbReference type="GO" id="GO:0005737">
    <property type="term" value="C:cytoplasm"/>
    <property type="evidence" value="ECO:0007669"/>
    <property type="project" value="UniProtKB-SubCell"/>
</dbReference>
<dbReference type="PROSITE" id="PS51096">
    <property type="entry name" value="PTS_EIIA_TYPE_4"/>
    <property type="match status" value="1"/>
</dbReference>
<dbReference type="GO" id="GO:0016020">
    <property type="term" value="C:membrane"/>
    <property type="evidence" value="ECO:0007669"/>
    <property type="project" value="InterPro"/>
</dbReference>
<evidence type="ECO:0000313" key="9">
    <source>
        <dbReference type="EMBL" id="WYK01272.1"/>
    </source>
</evidence>
<evidence type="ECO:0000256" key="2">
    <source>
        <dbReference type="ARBA" id="ARBA00022448"/>
    </source>
</evidence>
<feature type="domain" description="PTS EIIA type-4" evidence="8">
    <location>
        <begin position="1"/>
        <end position="130"/>
    </location>
</feature>
<keyword evidence="7" id="KW-0418">Kinase</keyword>
<dbReference type="PANTHER" id="PTHR33799">
    <property type="entry name" value="PTS PERMEASE-RELATED-RELATED"/>
    <property type="match status" value="1"/>
</dbReference>
<gene>
    <name evidence="9" type="ORF">A5821_002409</name>
</gene>
<evidence type="ECO:0000313" key="10">
    <source>
        <dbReference type="Proteomes" id="UP000194948"/>
    </source>
</evidence>
<dbReference type="InterPro" id="IPR051471">
    <property type="entry name" value="Bacterial_PTS_sugar_comp"/>
</dbReference>
<dbReference type="InterPro" id="IPR033887">
    <property type="entry name" value="PTS_IIA_man"/>
</dbReference>
<dbReference type="CDD" id="cd00006">
    <property type="entry name" value="PTS_IIA_man"/>
    <property type="match status" value="1"/>
</dbReference>
<dbReference type="EMBL" id="CP147244">
    <property type="protein sequence ID" value="WYK01272.1"/>
    <property type="molecule type" value="Genomic_DNA"/>
</dbReference>
<evidence type="ECO:0000256" key="5">
    <source>
        <dbReference type="ARBA" id="ARBA00022679"/>
    </source>
</evidence>
<keyword evidence="4" id="KW-0762">Sugar transport</keyword>
<keyword evidence="2" id="KW-0813">Transport</keyword>
<accession>A0AAQ3Y6P7</accession>
<keyword evidence="5" id="KW-0808">Transferase</keyword>
<dbReference type="InterPro" id="IPR004701">
    <property type="entry name" value="PTS_EIIA_man-typ"/>
</dbReference>
<evidence type="ECO:0000259" key="8">
    <source>
        <dbReference type="PROSITE" id="PS51096"/>
    </source>
</evidence>
<dbReference type="SUPFAM" id="SSF53062">
    <property type="entry name" value="PTS system fructose IIA component-like"/>
    <property type="match status" value="1"/>
</dbReference>
<dbReference type="RefSeq" id="WP_086314789.1">
    <property type="nucleotide sequence ID" value="NZ_CP147244.1"/>
</dbReference>